<protein>
    <submittedName>
        <fullName evidence="2">Uncharacterized protein</fullName>
    </submittedName>
</protein>
<dbReference type="Proteomes" id="UP000887565">
    <property type="component" value="Unplaced"/>
</dbReference>
<evidence type="ECO:0000313" key="1">
    <source>
        <dbReference type="Proteomes" id="UP000887565"/>
    </source>
</evidence>
<name>A0A915J8R3_ROMCU</name>
<dbReference type="AlphaFoldDB" id="A0A915J8R3"/>
<keyword evidence="1" id="KW-1185">Reference proteome</keyword>
<accession>A0A915J8R3</accession>
<reference evidence="2" key="1">
    <citation type="submission" date="2022-11" db="UniProtKB">
        <authorList>
            <consortium name="WormBaseParasite"/>
        </authorList>
    </citation>
    <scope>IDENTIFICATION</scope>
</reference>
<evidence type="ECO:0000313" key="2">
    <source>
        <dbReference type="WBParaSite" id="nRc.2.0.1.t22109-RA"/>
    </source>
</evidence>
<proteinExistence type="predicted"/>
<dbReference type="WBParaSite" id="nRc.2.0.1.t22109-RA">
    <property type="protein sequence ID" value="nRc.2.0.1.t22109-RA"/>
    <property type="gene ID" value="nRc.2.0.1.g22109"/>
</dbReference>
<organism evidence="1 2">
    <name type="scientific">Romanomermis culicivorax</name>
    <name type="common">Nematode worm</name>
    <dbReference type="NCBI Taxonomy" id="13658"/>
    <lineage>
        <taxon>Eukaryota</taxon>
        <taxon>Metazoa</taxon>
        <taxon>Ecdysozoa</taxon>
        <taxon>Nematoda</taxon>
        <taxon>Enoplea</taxon>
        <taxon>Dorylaimia</taxon>
        <taxon>Mermithida</taxon>
        <taxon>Mermithoidea</taxon>
        <taxon>Mermithidae</taxon>
        <taxon>Romanomermis</taxon>
    </lineage>
</organism>
<sequence length="142" mass="16257">MIDLSLYLPQKCFTMSMMPDSKRVMLMSSKRRQLGFIRKHADQRSSLKSTRFGINSNVNSLGCEVIFPSRGQYGHHLPAIAVKPLGFVVSGNLIFIYLRQYYGFKEGLLGTVERPKKCVDSEIRLEINADCILYILYKMDVL</sequence>